<dbReference type="Proteomes" id="UP000596035">
    <property type="component" value="Chromosome"/>
</dbReference>
<dbReference type="SUPFAM" id="SSF55031">
    <property type="entry name" value="Bacterial exopeptidase dimerisation domain"/>
    <property type="match status" value="1"/>
</dbReference>
<dbReference type="EMBL" id="CP065321">
    <property type="protein sequence ID" value="QQR31996.1"/>
    <property type="molecule type" value="Genomic_DNA"/>
</dbReference>
<organism evidence="1 2">
    <name type="scientific">Acutalibacter muris</name>
    <dbReference type="NCBI Taxonomy" id="1796620"/>
    <lineage>
        <taxon>Bacteria</taxon>
        <taxon>Bacillati</taxon>
        <taxon>Bacillota</taxon>
        <taxon>Clostridia</taxon>
        <taxon>Eubacteriales</taxon>
        <taxon>Acutalibacteraceae</taxon>
        <taxon>Acutalibacter</taxon>
    </lineage>
</organism>
<dbReference type="InterPro" id="IPR002933">
    <property type="entry name" value="Peptidase_M20"/>
</dbReference>
<name>A0AA92LAG9_9FIRM</name>
<protein>
    <submittedName>
        <fullName evidence="1">Amidohydrolase</fullName>
    </submittedName>
</protein>
<dbReference type="AlphaFoldDB" id="A0AA92LAG9"/>
<dbReference type="InterPro" id="IPR017145">
    <property type="entry name" value="Aminobenzoyl-glu_utiliz_pB"/>
</dbReference>
<dbReference type="Gene3D" id="3.30.70.360">
    <property type="match status" value="1"/>
</dbReference>
<sequence>MIVNKSDVYKLLDEKQQIFIDTADKIWGDPELSLSEHNATKLYEELLFELGFEVEHAVAGIETAFAGKFGSGRPVIGILGEYDALAGLSQKAGELEPCEEVAGGCGGLAKGYGHGCGHHLLGAGSLAAAWAVKEYLAATGESGTVIYYGCPGEEGGAGKAFMAREGLFYALDAALTWHPGTANEIFTGTNNTSMQVEYTFNGIAAHAAGNPHMGRSALDAVELMNLGVQFLREHIPNTDCLHYAITNTGGISPNVVQSKATVLYMVRSNNVPNNKKLLQRVDNIAKGAALMTDTTFTRRFIDGTADLLPNQVLERALYANMETIPLPEYTKEERDFAAKLDATCPKEEGELPGMGAKYDPEIRKKVSELSDGGNATLNDFLCPYFHSGEQSPGSTDVGDVSWQTPTAQIMTATWPAHSPGHSWQNVSGGKTGVAHKGMLYAAKVLAATAVDLITTPELLEKAREEFKVTAAKGYDCPIEPDAVPVPVEEML</sequence>
<dbReference type="InterPro" id="IPR052030">
    <property type="entry name" value="Peptidase_M20/M20A_hydrolases"/>
</dbReference>
<dbReference type="GO" id="GO:0005737">
    <property type="term" value="C:cytoplasm"/>
    <property type="evidence" value="ECO:0007669"/>
    <property type="project" value="TreeGrafter"/>
</dbReference>
<dbReference type="Gene3D" id="3.40.630.10">
    <property type="entry name" value="Zn peptidases"/>
    <property type="match status" value="2"/>
</dbReference>
<gene>
    <name evidence="1" type="ORF">I5Q82_04275</name>
</gene>
<dbReference type="InterPro" id="IPR036264">
    <property type="entry name" value="Bact_exopeptidase_dim_dom"/>
</dbReference>
<dbReference type="Pfam" id="PF01546">
    <property type="entry name" value="Peptidase_M20"/>
    <property type="match status" value="1"/>
</dbReference>
<dbReference type="PANTHER" id="PTHR30575:SF0">
    <property type="entry name" value="XAA-ARG DIPEPTIDASE"/>
    <property type="match status" value="1"/>
</dbReference>
<dbReference type="GO" id="GO:0016805">
    <property type="term" value="F:dipeptidase activity"/>
    <property type="evidence" value="ECO:0007669"/>
    <property type="project" value="TreeGrafter"/>
</dbReference>
<dbReference type="NCBIfam" id="TIGR01891">
    <property type="entry name" value="amidohydrolases"/>
    <property type="match status" value="1"/>
</dbReference>
<evidence type="ECO:0000313" key="2">
    <source>
        <dbReference type="Proteomes" id="UP000596035"/>
    </source>
</evidence>
<dbReference type="GO" id="GO:0046657">
    <property type="term" value="P:folic acid catabolic process"/>
    <property type="evidence" value="ECO:0007669"/>
    <property type="project" value="TreeGrafter"/>
</dbReference>
<dbReference type="PANTHER" id="PTHR30575">
    <property type="entry name" value="PEPTIDASE M20"/>
    <property type="match status" value="1"/>
</dbReference>
<proteinExistence type="predicted"/>
<dbReference type="GO" id="GO:0071713">
    <property type="term" value="F:para-aminobenzoyl-glutamate hydrolase activity"/>
    <property type="evidence" value="ECO:0007669"/>
    <property type="project" value="TreeGrafter"/>
</dbReference>
<dbReference type="SUPFAM" id="SSF53187">
    <property type="entry name" value="Zn-dependent exopeptidases"/>
    <property type="match status" value="1"/>
</dbReference>
<evidence type="ECO:0000313" key="1">
    <source>
        <dbReference type="EMBL" id="QQR31996.1"/>
    </source>
</evidence>
<dbReference type="InterPro" id="IPR017439">
    <property type="entry name" value="Amidohydrolase"/>
</dbReference>
<accession>A0AA92LAG9</accession>
<reference evidence="1 2" key="1">
    <citation type="submission" date="2020-11" db="EMBL/GenBank/DDBJ databases">
        <title>Closed and high quality bacterial genomes of the OMM12 community.</title>
        <authorList>
            <person name="Marbouty M."/>
            <person name="Lamy-Besnier Q."/>
            <person name="Debarbieux L."/>
            <person name="Koszul R."/>
        </authorList>
    </citation>
    <scope>NUCLEOTIDE SEQUENCE [LARGE SCALE GENOMIC DNA]</scope>
    <source>
        <strain evidence="1 2">KB18</strain>
    </source>
</reference>
<dbReference type="PIRSF" id="PIRSF037227">
    <property type="entry name" value="Aminobenzoyl-glu_utiliz_pB"/>
    <property type="match status" value="1"/>
</dbReference>